<evidence type="ECO:0000313" key="2">
    <source>
        <dbReference type="Proteomes" id="UP001152798"/>
    </source>
</evidence>
<dbReference type="Proteomes" id="UP001152798">
    <property type="component" value="Chromosome 6"/>
</dbReference>
<reference evidence="1" key="1">
    <citation type="submission" date="2022-01" db="EMBL/GenBank/DDBJ databases">
        <authorList>
            <person name="King R."/>
        </authorList>
    </citation>
    <scope>NUCLEOTIDE SEQUENCE</scope>
</reference>
<gene>
    <name evidence="1" type="ORF">NEZAVI_LOCUS14601</name>
</gene>
<protein>
    <submittedName>
        <fullName evidence="1">Uncharacterized protein</fullName>
    </submittedName>
</protein>
<name>A0A9P0HPQ8_NEZVI</name>
<dbReference type="AlphaFoldDB" id="A0A9P0HPQ8"/>
<accession>A0A9P0HPQ8</accession>
<keyword evidence="2" id="KW-1185">Reference proteome</keyword>
<evidence type="ECO:0000313" key="1">
    <source>
        <dbReference type="EMBL" id="CAH1406723.1"/>
    </source>
</evidence>
<dbReference type="EMBL" id="OV725082">
    <property type="protein sequence ID" value="CAH1406723.1"/>
    <property type="molecule type" value="Genomic_DNA"/>
</dbReference>
<proteinExistence type="predicted"/>
<sequence>MRAICFGKVTHRPDVERMLRRATIQSGEPQGRRVVWLGIEQGTDIIAQEQISVLLGLYAEQSIKGFDFHELIAKSPVYHPPTTGKLGIRPF</sequence>
<organism evidence="1 2">
    <name type="scientific">Nezara viridula</name>
    <name type="common">Southern green stink bug</name>
    <name type="synonym">Cimex viridulus</name>
    <dbReference type="NCBI Taxonomy" id="85310"/>
    <lineage>
        <taxon>Eukaryota</taxon>
        <taxon>Metazoa</taxon>
        <taxon>Ecdysozoa</taxon>
        <taxon>Arthropoda</taxon>
        <taxon>Hexapoda</taxon>
        <taxon>Insecta</taxon>
        <taxon>Pterygota</taxon>
        <taxon>Neoptera</taxon>
        <taxon>Paraneoptera</taxon>
        <taxon>Hemiptera</taxon>
        <taxon>Heteroptera</taxon>
        <taxon>Panheteroptera</taxon>
        <taxon>Pentatomomorpha</taxon>
        <taxon>Pentatomoidea</taxon>
        <taxon>Pentatomidae</taxon>
        <taxon>Pentatominae</taxon>
        <taxon>Nezara</taxon>
    </lineage>
</organism>